<dbReference type="Ensembl" id="ENSOTST00005019998.2">
    <property type="protein sequence ID" value="ENSOTSP00005018363.1"/>
    <property type="gene ID" value="ENSOTSG00005008472.2"/>
</dbReference>
<feature type="compositionally biased region" description="Basic and acidic residues" evidence="6">
    <location>
        <begin position="161"/>
        <end position="171"/>
    </location>
</feature>
<dbReference type="Proteomes" id="UP000694402">
    <property type="component" value="Unassembled WGS sequence"/>
</dbReference>
<dbReference type="GO" id="GO:0016042">
    <property type="term" value="P:lipid catabolic process"/>
    <property type="evidence" value="ECO:0007669"/>
    <property type="project" value="UniProtKB-KW"/>
</dbReference>
<gene>
    <name evidence="7" type="primary">PLA2G7</name>
</gene>
<organism evidence="7 8">
    <name type="scientific">Oncorhynchus tshawytscha</name>
    <name type="common">Chinook salmon</name>
    <name type="synonym">Salmo tshawytscha</name>
    <dbReference type="NCBI Taxonomy" id="74940"/>
    <lineage>
        <taxon>Eukaryota</taxon>
        <taxon>Metazoa</taxon>
        <taxon>Chordata</taxon>
        <taxon>Craniata</taxon>
        <taxon>Vertebrata</taxon>
        <taxon>Euteleostomi</taxon>
        <taxon>Actinopterygii</taxon>
        <taxon>Neopterygii</taxon>
        <taxon>Teleostei</taxon>
        <taxon>Protacanthopterygii</taxon>
        <taxon>Salmoniformes</taxon>
        <taxon>Salmonidae</taxon>
        <taxon>Salmoninae</taxon>
        <taxon>Oncorhynchus</taxon>
    </lineage>
</organism>
<comment type="catalytic activity">
    <reaction evidence="4">
        <text>a 1-O-alkyl-2-acetyl-sn-glycero-3-phosphocholine + H2O = a 1-O-alkyl-sn-glycero-3-phosphocholine + acetate + H(+)</text>
        <dbReference type="Rhea" id="RHEA:17777"/>
        <dbReference type="ChEBI" id="CHEBI:15377"/>
        <dbReference type="ChEBI" id="CHEBI:15378"/>
        <dbReference type="ChEBI" id="CHEBI:30089"/>
        <dbReference type="ChEBI" id="CHEBI:30909"/>
        <dbReference type="ChEBI" id="CHEBI:36707"/>
        <dbReference type="EC" id="3.1.1.47"/>
    </reaction>
</comment>
<sequence>MYANGGLIQLLAKKIYQWSRTGSDQRCTLSLFAAMGNSCSNNLGIPPAKGPNAVGCSDFMMDHTVEGTFFRLYYPCVVSDNAEKPDWIPCKGYFYGLADFMKINRGLSEKIFNYLFGSFKIPAALNGSYKQNGKYPVVIFSHGLGAFRDESASATYFYHQKPQEPKKDEASPPKPNPEAPENLVEEWMYYRSLKPGESEFPLRNKQVKQRADECIKALDTLIQINSGKNMENVLQTEFDWTTLENSMDLCRIAVMGHSFGGATVVEALCKDVNFKCGIALDAWMFPLDEEIYVRVKQPIFFINSEKFQWAGNISRMRKLDSSSTSMQRKMITIKGTVHQSFPDFTFLTGNWIGKILKLKGEIDPQVGIDLCNRASLAFLQRHLGLNKDFNQWDHLIEGKDHNLIPGTNVTEIS</sequence>
<feature type="active site" description="Charge relay system" evidence="5">
    <location>
        <position position="281"/>
    </location>
</feature>
<evidence type="ECO:0000256" key="2">
    <source>
        <dbReference type="ARBA" id="ARBA00022963"/>
    </source>
</evidence>
<keyword evidence="3 4" id="KW-0443">Lipid metabolism</keyword>
<reference evidence="7" key="2">
    <citation type="submission" date="2025-09" db="UniProtKB">
        <authorList>
            <consortium name="Ensembl"/>
        </authorList>
    </citation>
    <scope>IDENTIFICATION</scope>
</reference>
<name>A0A8C8CX51_ONCTS</name>
<evidence type="ECO:0000256" key="4">
    <source>
        <dbReference type="PIRNR" id="PIRNR018169"/>
    </source>
</evidence>
<dbReference type="PANTHER" id="PTHR10272">
    <property type="entry name" value="PLATELET-ACTIVATING FACTOR ACETYLHYDROLASE"/>
    <property type="match status" value="1"/>
</dbReference>
<dbReference type="Gene3D" id="3.40.50.1820">
    <property type="entry name" value="alpha/beta hydrolase"/>
    <property type="match status" value="1"/>
</dbReference>
<evidence type="ECO:0000256" key="6">
    <source>
        <dbReference type="SAM" id="MobiDB-lite"/>
    </source>
</evidence>
<proteinExistence type="predicted"/>
<dbReference type="EC" id="3.1.1.47" evidence="4"/>
<keyword evidence="2 4" id="KW-0442">Lipid degradation</keyword>
<dbReference type="AlphaFoldDB" id="A0A8C8CX51"/>
<keyword evidence="8" id="KW-1185">Reference proteome</keyword>
<evidence type="ECO:0000313" key="7">
    <source>
        <dbReference type="Ensembl" id="ENSOTSP00005018363.1"/>
    </source>
</evidence>
<evidence type="ECO:0000256" key="3">
    <source>
        <dbReference type="ARBA" id="ARBA00023098"/>
    </source>
</evidence>
<protein>
    <recommendedName>
        <fullName evidence="4">Platelet-activating factor acetylhydrolase</fullName>
        <ecNumber evidence="4">3.1.1.47</ecNumber>
    </recommendedName>
</protein>
<evidence type="ECO:0000256" key="1">
    <source>
        <dbReference type="ARBA" id="ARBA00022801"/>
    </source>
</evidence>
<dbReference type="GO" id="GO:0003847">
    <property type="term" value="F:1-alkyl-2-acetylglycerophosphocholine esterase activity"/>
    <property type="evidence" value="ECO:0007669"/>
    <property type="project" value="UniProtKB-UniRule"/>
</dbReference>
<accession>A0A8C8CX51</accession>
<dbReference type="FunFam" id="3.40.50.1820:FF:000062">
    <property type="entry name" value="Platelet-activating factor acetylhydrolase"/>
    <property type="match status" value="1"/>
</dbReference>
<dbReference type="InterPro" id="IPR029058">
    <property type="entry name" value="AB_hydrolase_fold"/>
</dbReference>
<feature type="active site" description="Nucleophile" evidence="5">
    <location>
        <position position="258"/>
    </location>
</feature>
<evidence type="ECO:0000256" key="5">
    <source>
        <dbReference type="PIRSR" id="PIRSR018169-1"/>
    </source>
</evidence>
<reference evidence="7" key="1">
    <citation type="submission" date="2025-08" db="UniProtKB">
        <authorList>
            <consortium name="Ensembl"/>
        </authorList>
    </citation>
    <scope>IDENTIFICATION</scope>
</reference>
<dbReference type="InterPro" id="IPR016715">
    <property type="entry name" value="PAF_acetylhydro_eukaryote"/>
</dbReference>
<dbReference type="SUPFAM" id="SSF53474">
    <property type="entry name" value="alpha/beta-Hydrolases"/>
    <property type="match status" value="1"/>
</dbReference>
<dbReference type="PIRSF" id="PIRSF018169">
    <property type="entry name" value="PAF_acetylhydrolase"/>
    <property type="match status" value="1"/>
</dbReference>
<keyword evidence="1 4" id="KW-0378">Hydrolase</keyword>
<feature type="region of interest" description="Disordered" evidence="6">
    <location>
        <begin position="161"/>
        <end position="180"/>
    </location>
</feature>
<dbReference type="Pfam" id="PF03403">
    <property type="entry name" value="PAF-AH_p_II"/>
    <property type="match status" value="1"/>
</dbReference>
<feature type="active site" description="Charge relay system" evidence="5">
    <location>
        <position position="338"/>
    </location>
</feature>
<evidence type="ECO:0000313" key="8">
    <source>
        <dbReference type="Proteomes" id="UP000694402"/>
    </source>
</evidence>
<dbReference type="PANTHER" id="PTHR10272:SF0">
    <property type="entry name" value="PLATELET-ACTIVATING FACTOR ACETYLHYDROLASE"/>
    <property type="match status" value="1"/>
</dbReference>
<dbReference type="GeneTree" id="ENSGT00390000005233"/>